<dbReference type="SUPFAM" id="SSF54909">
    <property type="entry name" value="Dimeric alpha+beta barrel"/>
    <property type="match status" value="1"/>
</dbReference>
<dbReference type="OrthoDB" id="9812192at2"/>
<dbReference type="RefSeq" id="WP_073103295.1">
    <property type="nucleotide sequence ID" value="NZ_FQXE01000005.1"/>
</dbReference>
<dbReference type="GO" id="GO:0004497">
    <property type="term" value="F:monooxygenase activity"/>
    <property type="evidence" value="ECO:0007669"/>
    <property type="project" value="UniProtKB-KW"/>
</dbReference>
<name>A0A1M5WDQ6_9BURK</name>
<dbReference type="Gene3D" id="3.30.70.100">
    <property type="match status" value="1"/>
</dbReference>
<dbReference type="EMBL" id="FQXE01000005">
    <property type="protein sequence ID" value="SHH85363.1"/>
    <property type="molecule type" value="Genomic_DNA"/>
</dbReference>
<feature type="domain" description="ABM" evidence="1">
    <location>
        <begin position="3"/>
        <end position="92"/>
    </location>
</feature>
<dbReference type="PROSITE" id="PS51725">
    <property type="entry name" value="ABM"/>
    <property type="match status" value="1"/>
</dbReference>
<protein>
    <submittedName>
        <fullName evidence="2">Quinol monooxygenase YgiN</fullName>
    </submittedName>
</protein>
<dbReference type="InterPro" id="IPR007138">
    <property type="entry name" value="ABM_dom"/>
</dbReference>
<dbReference type="PANTHER" id="PTHR33336">
    <property type="entry name" value="QUINOL MONOOXYGENASE YGIN-RELATED"/>
    <property type="match status" value="1"/>
</dbReference>
<reference evidence="2 3" key="1">
    <citation type="submission" date="2016-11" db="EMBL/GenBank/DDBJ databases">
        <authorList>
            <person name="Jaros S."/>
            <person name="Januszkiewicz K."/>
            <person name="Wedrychowicz H."/>
        </authorList>
    </citation>
    <scope>NUCLEOTIDE SEQUENCE [LARGE SCALE GENOMIC DNA]</scope>
    <source>
        <strain evidence="2 3">CGMCC 1.10190</strain>
    </source>
</reference>
<keyword evidence="2" id="KW-0503">Monooxygenase</keyword>
<dbReference type="InterPro" id="IPR011008">
    <property type="entry name" value="Dimeric_a/b-barrel"/>
</dbReference>
<evidence type="ECO:0000259" key="1">
    <source>
        <dbReference type="PROSITE" id="PS51725"/>
    </source>
</evidence>
<dbReference type="Pfam" id="PF03992">
    <property type="entry name" value="ABM"/>
    <property type="match status" value="1"/>
</dbReference>
<organism evidence="2 3">
    <name type="scientific">Pollutimonas bauzanensis</name>
    <dbReference type="NCBI Taxonomy" id="658167"/>
    <lineage>
        <taxon>Bacteria</taxon>
        <taxon>Pseudomonadati</taxon>
        <taxon>Pseudomonadota</taxon>
        <taxon>Betaproteobacteria</taxon>
        <taxon>Burkholderiales</taxon>
        <taxon>Alcaligenaceae</taxon>
        <taxon>Pollutimonas</taxon>
    </lineage>
</organism>
<dbReference type="InterPro" id="IPR050744">
    <property type="entry name" value="AI-2_Isomerase_LsrG"/>
</dbReference>
<dbReference type="GO" id="GO:0005829">
    <property type="term" value="C:cytosol"/>
    <property type="evidence" value="ECO:0007669"/>
    <property type="project" value="TreeGrafter"/>
</dbReference>
<accession>A0A1M5WDQ6</accession>
<dbReference type="PANTHER" id="PTHR33336:SF1">
    <property type="entry name" value="(4S)-4-HYDROXY-5-PHOSPHONOOXYPENTANE-2,3-DIONE ISOMERASE"/>
    <property type="match status" value="1"/>
</dbReference>
<evidence type="ECO:0000313" key="3">
    <source>
        <dbReference type="Proteomes" id="UP000184226"/>
    </source>
</evidence>
<keyword evidence="3" id="KW-1185">Reference proteome</keyword>
<evidence type="ECO:0000313" key="2">
    <source>
        <dbReference type="EMBL" id="SHH85363.1"/>
    </source>
</evidence>
<dbReference type="AlphaFoldDB" id="A0A1M5WDQ6"/>
<dbReference type="STRING" id="658167.SAMN04488135_105196"/>
<keyword evidence="2" id="KW-0560">Oxidoreductase</keyword>
<dbReference type="Proteomes" id="UP000184226">
    <property type="component" value="Unassembled WGS sequence"/>
</dbReference>
<gene>
    <name evidence="2" type="ORF">SAMN04488135_105196</name>
</gene>
<sequence>MLEALIVEFKIKPEFVEDFALAIQKNAASALEHEAGCRYFDICRDPADASLFFLYELYENEDAIEAHRNSKHYQEFAALSTDWVAGKSVRKMRRIGASTLG</sequence>
<proteinExistence type="predicted"/>